<dbReference type="GO" id="GO:0046872">
    <property type="term" value="F:metal ion binding"/>
    <property type="evidence" value="ECO:0007669"/>
    <property type="project" value="UniProtKB-KW"/>
</dbReference>
<dbReference type="VEuPathDB" id="AmoebaDB:NAEGRDRAFT_53609"/>
<gene>
    <name evidence="3" type="ORF">NAEGRDRAFT_53609</name>
</gene>
<feature type="region of interest" description="Disordered" evidence="2">
    <location>
        <begin position="62"/>
        <end position="81"/>
    </location>
</feature>
<evidence type="ECO:0000256" key="2">
    <source>
        <dbReference type="SAM" id="MobiDB-lite"/>
    </source>
</evidence>
<dbReference type="KEGG" id="ngr:NAEGRDRAFT_53609"/>
<dbReference type="InterPro" id="IPR005502">
    <property type="entry name" value="Ribosyl_crysJ1"/>
</dbReference>
<dbReference type="Proteomes" id="UP000006671">
    <property type="component" value="Unassembled WGS sequence"/>
</dbReference>
<dbReference type="GeneID" id="8857453"/>
<dbReference type="Pfam" id="PF03747">
    <property type="entry name" value="ADP_ribosyl_GH"/>
    <property type="match status" value="1"/>
</dbReference>
<dbReference type="InterPro" id="IPR036705">
    <property type="entry name" value="Ribosyl_crysJ1_sf"/>
</dbReference>
<name>D2VZX5_NAEGR</name>
<dbReference type="InParanoid" id="D2VZX5"/>
<proteinExistence type="predicted"/>
<dbReference type="SUPFAM" id="SSF101478">
    <property type="entry name" value="ADP-ribosylglycohydrolase"/>
    <property type="match status" value="2"/>
</dbReference>
<dbReference type="OrthoDB" id="10256354at2759"/>
<keyword evidence="4" id="KW-1185">Reference proteome</keyword>
<dbReference type="Gene3D" id="1.10.4080.10">
    <property type="entry name" value="ADP-ribosylation/Crystallin J1"/>
    <property type="match status" value="1"/>
</dbReference>
<evidence type="ECO:0000313" key="3">
    <source>
        <dbReference type="EMBL" id="EFC37643.1"/>
    </source>
</evidence>
<protein>
    <submittedName>
        <fullName evidence="3">Predicted protein</fullName>
    </submittedName>
</protein>
<keyword evidence="1" id="KW-0479">Metal-binding</keyword>
<feature type="compositionally biased region" description="Basic and acidic residues" evidence="2">
    <location>
        <begin position="1"/>
        <end position="17"/>
    </location>
</feature>
<feature type="compositionally biased region" description="Polar residues" evidence="2">
    <location>
        <begin position="62"/>
        <end position="76"/>
    </location>
</feature>
<accession>D2VZX5</accession>
<dbReference type="OMA" id="KDHENIT"/>
<feature type="region of interest" description="Disordered" evidence="2">
    <location>
        <begin position="1"/>
        <end position="41"/>
    </location>
</feature>
<feature type="binding site" evidence="1">
    <location>
        <position position="538"/>
    </location>
    <ligand>
        <name>Mg(2+)</name>
        <dbReference type="ChEBI" id="CHEBI:18420"/>
        <label>1</label>
    </ligand>
</feature>
<dbReference type="AlphaFoldDB" id="D2VZX5"/>
<dbReference type="EMBL" id="GG738916">
    <property type="protein sequence ID" value="EFC37643.1"/>
    <property type="molecule type" value="Genomic_DNA"/>
</dbReference>
<organism evidence="4">
    <name type="scientific">Naegleria gruberi</name>
    <name type="common">Amoeba</name>
    <dbReference type="NCBI Taxonomy" id="5762"/>
    <lineage>
        <taxon>Eukaryota</taxon>
        <taxon>Discoba</taxon>
        <taxon>Heterolobosea</taxon>
        <taxon>Tetramitia</taxon>
        <taxon>Eutetramitia</taxon>
        <taxon>Vahlkampfiidae</taxon>
        <taxon>Naegleria</taxon>
    </lineage>
</organism>
<evidence type="ECO:0000256" key="1">
    <source>
        <dbReference type="PIRSR" id="PIRSR605502-1"/>
    </source>
</evidence>
<dbReference type="RefSeq" id="XP_002670387.1">
    <property type="nucleotide sequence ID" value="XM_002670341.1"/>
</dbReference>
<sequence length="651" mass="74285">MISQQELKDREEIKFNDDQENQEENNLEENQECEEEDESSSFENRILYNADVIQNYVDQVLKTNGPTQGNSSSERYSNGDEKDEILDRLVGSIWGQVYGDVAGCPIEGWKSGEIRKFYGDKEFLLFDFGLIVKKGFPSKELMDSKDFSHLQNAKKVVGVKRKESGTELFLRHIRPVGIHSDDTQQGFALINSILEFVKYSKDHENITEFLSYWRKWLYEGFTKGDCKLGDELVAKNSQAFRQFGSNTSRALKKIVNQNKSCYESGSKTTGIGGMMRCCVAPTCFALQKVLGIERRESNNLFEVKQSSEILSRKEKRKLELLEKLNASIESSTTNDKYIDILSNFSYAQCLTTHSTIESSSVTFASNVIAYKFIQDGNSQETIDWILDNLPLIVQKHEKLWLQRSYCPELKKGDRVENQFQIYEPMNQSIHNVSNILEQVFEFIKENRESELLLKNCREKISELAKSVKKKAMKANVNQGFCLLGGIHCLVASVMPENPRIILAAHPSKAYHLKLALPNIPFPELLLYSIISNGYDTDTVAAISGYMLGARFGASSWLLHKSCIVDKERIEKYCDTLVSIYRNSQTSSDVEPVETISEYMNKEKLLSVYCSIQRHTLMDKIVPVFLTNDDVDSTDKPLASKRVEYHSLNSNK</sequence>
<reference evidence="3 4" key="1">
    <citation type="journal article" date="2010" name="Cell">
        <title>The genome of Naegleria gruberi illuminates early eukaryotic versatility.</title>
        <authorList>
            <person name="Fritz-Laylin L.K."/>
            <person name="Prochnik S.E."/>
            <person name="Ginger M.L."/>
            <person name="Dacks J.B."/>
            <person name="Carpenter M.L."/>
            <person name="Field M.C."/>
            <person name="Kuo A."/>
            <person name="Paredez A."/>
            <person name="Chapman J."/>
            <person name="Pham J."/>
            <person name="Shu S."/>
            <person name="Neupane R."/>
            <person name="Cipriano M."/>
            <person name="Mancuso J."/>
            <person name="Tu H."/>
            <person name="Salamov A."/>
            <person name="Lindquist E."/>
            <person name="Shapiro H."/>
            <person name="Lucas S."/>
            <person name="Grigoriev I.V."/>
            <person name="Cande W.Z."/>
            <person name="Fulton C."/>
            <person name="Rokhsar D.S."/>
            <person name="Dawson S.C."/>
        </authorList>
    </citation>
    <scope>NUCLEOTIDE SEQUENCE [LARGE SCALE GENOMIC DNA]</scope>
    <source>
        <strain evidence="3 4">NEG-M</strain>
    </source>
</reference>
<comment type="cofactor">
    <cofactor evidence="1">
        <name>Mg(2+)</name>
        <dbReference type="ChEBI" id="CHEBI:18420"/>
    </cofactor>
    <text evidence="1">Binds 2 magnesium ions per subunit.</text>
</comment>
<feature type="binding site" evidence="1">
    <location>
        <position position="537"/>
    </location>
    <ligand>
        <name>Mg(2+)</name>
        <dbReference type="ChEBI" id="CHEBI:18420"/>
        <label>1</label>
    </ligand>
</feature>
<feature type="binding site" evidence="1">
    <location>
        <position position="535"/>
    </location>
    <ligand>
        <name>Mg(2+)</name>
        <dbReference type="ChEBI" id="CHEBI:18420"/>
        <label>1</label>
    </ligand>
</feature>
<feature type="compositionally biased region" description="Acidic residues" evidence="2">
    <location>
        <begin position="18"/>
        <end position="40"/>
    </location>
</feature>
<evidence type="ECO:0000313" key="4">
    <source>
        <dbReference type="Proteomes" id="UP000006671"/>
    </source>
</evidence>
<keyword evidence="1" id="KW-0460">Magnesium</keyword>